<dbReference type="EMBL" id="HBDX01002058">
    <property type="protein sequence ID" value="CAD8221046.1"/>
    <property type="molecule type" value="Transcribed_RNA"/>
</dbReference>
<feature type="binding site" evidence="3">
    <location>
        <position position="14"/>
    </location>
    <ligand>
        <name>a divalent metal cation</name>
        <dbReference type="ChEBI" id="CHEBI:60240"/>
        <label>1</label>
    </ligand>
</feature>
<dbReference type="AlphaFoldDB" id="A0A7R9XQY3"/>
<reference evidence="4" key="1">
    <citation type="submission" date="2021-01" db="EMBL/GenBank/DDBJ databases">
        <authorList>
            <person name="Corre E."/>
            <person name="Pelletier E."/>
            <person name="Niang G."/>
            <person name="Scheremetjew M."/>
            <person name="Finn R."/>
            <person name="Kale V."/>
            <person name="Holt S."/>
            <person name="Cochrane G."/>
            <person name="Meng A."/>
            <person name="Brown T."/>
            <person name="Cohen L."/>
        </authorList>
    </citation>
    <scope>NUCLEOTIDE SEQUENCE</scope>
    <source>
        <strain evidence="4">Clade-A-BCC118000</strain>
    </source>
</reference>
<dbReference type="InterPro" id="IPR018228">
    <property type="entry name" value="DNase_TatD-rel_CS"/>
</dbReference>
<feature type="binding site" evidence="3">
    <location>
        <position position="109"/>
    </location>
    <ligand>
        <name>a divalent metal cation</name>
        <dbReference type="ChEBI" id="CHEBI:60240"/>
        <label>1</label>
    </ligand>
</feature>
<evidence type="ECO:0000313" key="4">
    <source>
        <dbReference type="EMBL" id="CAD8221046.1"/>
    </source>
</evidence>
<dbReference type="GO" id="GO:0046872">
    <property type="term" value="F:metal ion binding"/>
    <property type="evidence" value="ECO:0007669"/>
    <property type="project" value="UniProtKB-KW"/>
</dbReference>
<feature type="binding site" evidence="3">
    <location>
        <position position="232"/>
    </location>
    <ligand>
        <name>a divalent metal cation</name>
        <dbReference type="ChEBI" id="CHEBI:60240"/>
        <label>1</label>
    </ligand>
</feature>
<accession>A0A7R9XQY3</accession>
<keyword evidence="1 3" id="KW-0479">Metal-binding</keyword>
<protein>
    <submittedName>
        <fullName evidence="4">Uncharacterized protein</fullName>
    </submittedName>
</protein>
<organism evidence="4">
    <name type="scientific">Ostreococcus sp. 'lucimarinus'</name>
    <dbReference type="NCBI Taxonomy" id="242159"/>
    <lineage>
        <taxon>Eukaryota</taxon>
        <taxon>Viridiplantae</taxon>
        <taxon>Chlorophyta</taxon>
        <taxon>Mamiellophyceae</taxon>
        <taxon>Mamiellales</taxon>
        <taxon>Bathycoccaceae</taxon>
        <taxon>Ostreococcus</taxon>
    </lineage>
</organism>
<feature type="binding site" evidence="3">
    <location>
        <position position="180"/>
    </location>
    <ligand>
        <name>a divalent metal cation</name>
        <dbReference type="ChEBI" id="CHEBI:60240"/>
        <label>2</label>
    </ligand>
</feature>
<evidence type="ECO:0000256" key="3">
    <source>
        <dbReference type="PIRSR" id="PIRSR005902-1"/>
    </source>
</evidence>
<feature type="binding site" evidence="3">
    <location>
        <position position="155"/>
    </location>
    <ligand>
        <name>a divalent metal cation</name>
        <dbReference type="ChEBI" id="CHEBI:60240"/>
        <label>2</label>
    </ligand>
</feature>
<dbReference type="Pfam" id="PF01026">
    <property type="entry name" value="TatD_DNase"/>
    <property type="match status" value="1"/>
</dbReference>
<dbReference type="CDD" id="cd01310">
    <property type="entry name" value="TatD_DNAse"/>
    <property type="match status" value="1"/>
</dbReference>
<dbReference type="SUPFAM" id="SSF51556">
    <property type="entry name" value="Metallo-dependent hydrolases"/>
    <property type="match status" value="1"/>
</dbReference>
<evidence type="ECO:0000256" key="1">
    <source>
        <dbReference type="ARBA" id="ARBA00022723"/>
    </source>
</evidence>
<dbReference type="GO" id="GO:0016788">
    <property type="term" value="F:hydrolase activity, acting on ester bonds"/>
    <property type="evidence" value="ECO:0007669"/>
    <property type="project" value="InterPro"/>
</dbReference>
<dbReference type="PANTHER" id="PTHR46363:SF1">
    <property type="entry name" value="DEOXYRIBONUCLEASE TATDN2-RELATED"/>
    <property type="match status" value="1"/>
</dbReference>
<name>A0A7R9XQY3_9CHLO</name>
<evidence type="ECO:0000256" key="2">
    <source>
        <dbReference type="ARBA" id="ARBA00022801"/>
    </source>
</evidence>
<dbReference type="InterPro" id="IPR001130">
    <property type="entry name" value="TatD-like"/>
</dbReference>
<dbReference type="PIRSF" id="PIRSF005902">
    <property type="entry name" value="DNase_TatD"/>
    <property type="match status" value="1"/>
</dbReference>
<proteinExistence type="predicted"/>
<gene>
    <name evidence="4" type="ORF">OLUC0939_LOCUS1766</name>
</gene>
<dbReference type="PANTHER" id="PTHR46363">
    <property type="entry name" value="DEOXYRIBONUCLEASE TATDN2-RELATED"/>
    <property type="match status" value="1"/>
</dbReference>
<dbReference type="InterPro" id="IPR032466">
    <property type="entry name" value="Metal_Hydrolase"/>
</dbReference>
<dbReference type="PROSITE" id="PS01091">
    <property type="entry name" value="TATD_3"/>
    <property type="match status" value="1"/>
</dbReference>
<keyword evidence="2" id="KW-0378">Hydrolase</keyword>
<feature type="binding site" evidence="3">
    <location>
        <position position="12"/>
    </location>
    <ligand>
        <name>a divalent metal cation</name>
        <dbReference type="ChEBI" id="CHEBI:60240"/>
        <label>1</label>
    </ligand>
</feature>
<dbReference type="FunFam" id="3.20.20.140:FF:000005">
    <property type="entry name" value="TatD family hydrolase"/>
    <property type="match status" value="1"/>
</dbReference>
<dbReference type="Gene3D" id="3.20.20.140">
    <property type="entry name" value="Metal-dependent hydrolases"/>
    <property type="match status" value="1"/>
</dbReference>
<sequence length="283" mass="31052">MSRASPTFVDTHAHVDVVLDKLGLPSAEAYLEYADAFAREHGAAAALEACVTIGCSEKSLASAAAVVDGSERMFGAYGCHPLSAREWTRTRTRVREMLTTGARVVAVGETGLDYHRIRDDAEDGEDAEAYKTTQREAFAEQMRLATELGLPLIVHTREAETDTVAMMKEHLPADARVHVHCFTSSVGMAMELLRAFPNLCLGFTGVSTFKNGQDVRDTIKEVPLDRILLETDSPYMAPVPFRGQTCHPAMGERVAHAVAAVHEVDVEEVFARCRENTRRVYGI</sequence>